<gene>
    <name evidence="14" type="ORF">GCM10009539_37640</name>
</gene>
<evidence type="ECO:0000256" key="2">
    <source>
        <dbReference type="ARBA" id="ARBA00004236"/>
    </source>
</evidence>
<dbReference type="PROSITE" id="PS50109">
    <property type="entry name" value="HIS_KIN"/>
    <property type="match status" value="1"/>
</dbReference>
<dbReference type="InterPro" id="IPR036097">
    <property type="entry name" value="HisK_dim/P_sf"/>
</dbReference>
<evidence type="ECO:0000256" key="4">
    <source>
        <dbReference type="ARBA" id="ARBA00022553"/>
    </source>
</evidence>
<dbReference type="Gene3D" id="3.30.565.10">
    <property type="entry name" value="Histidine kinase-like ATPase, C-terminal domain"/>
    <property type="match status" value="1"/>
</dbReference>
<comment type="catalytic activity">
    <reaction evidence="1">
        <text>ATP + protein L-histidine = ADP + protein N-phospho-L-histidine.</text>
        <dbReference type="EC" id="2.7.13.3"/>
    </reaction>
</comment>
<keyword evidence="8 11" id="KW-1133">Transmembrane helix</keyword>
<keyword evidence="7" id="KW-0418">Kinase</keyword>
<sequence>MRSLRSRLVVIFAVGSALTLLLGLGGLYALVDLRLRSALDTELSYRSADLAASITVREGRIVRSDPLAQLYTADGALIAGSPSLNGHRLLSEEQVRFTDQPWMTDAETRIGHSTGTVPLRVEARRVGTSGEVLAVAASRRVIDRASLSALVGLVAAAPLLIVALSGAGWLVVRAALRPVDALTREAAAISSFDHDRRLPRVAGDDEIARLATTLDGMLDRLRVAFERERAFVDDASHELRTPIAVLRGELELALTALDDPAEVEQSLRAAQTQAVRLTRLAEDLLLLAGDPVAVREPVELLAFTAAETPALGRVVGLRIETTGSPVEAPVDADRLRQVFTNLAGNSAAAGAGAVRVTIGHDEAGALIEWADDGPGFPPALLGSAFDRFVRGDAARARGSGAGLGLSIVRAIVTAHGGTVQAGNGAPLGGAVVTVRI</sequence>
<reference evidence="14 15" key="1">
    <citation type="journal article" date="2019" name="Int. J. Syst. Evol. Microbiol.">
        <title>The Global Catalogue of Microorganisms (GCM) 10K type strain sequencing project: providing services to taxonomists for standard genome sequencing and annotation.</title>
        <authorList>
            <consortium name="The Broad Institute Genomics Platform"/>
            <consortium name="The Broad Institute Genome Sequencing Center for Infectious Disease"/>
            <person name="Wu L."/>
            <person name="Ma J."/>
        </authorList>
    </citation>
    <scope>NUCLEOTIDE SEQUENCE [LARGE SCALE GENOMIC DNA]</scope>
    <source>
        <strain evidence="14 15">JCM 10425</strain>
    </source>
</reference>
<dbReference type="InterPro" id="IPR003660">
    <property type="entry name" value="HAMP_dom"/>
</dbReference>
<dbReference type="SMART" id="SM00388">
    <property type="entry name" value="HisKA"/>
    <property type="match status" value="1"/>
</dbReference>
<dbReference type="SUPFAM" id="SSF158472">
    <property type="entry name" value="HAMP domain-like"/>
    <property type="match status" value="1"/>
</dbReference>
<dbReference type="SUPFAM" id="SSF55874">
    <property type="entry name" value="ATPase domain of HSP90 chaperone/DNA topoisomerase II/histidine kinase"/>
    <property type="match status" value="1"/>
</dbReference>
<proteinExistence type="predicted"/>
<dbReference type="Pfam" id="PF00672">
    <property type="entry name" value="HAMP"/>
    <property type="match status" value="1"/>
</dbReference>
<dbReference type="InterPro" id="IPR005467">
    <property type="entry name" value="His_kinase_dom"/>
</dbReference>
<evidence type="ECO:0000256" key="5">
    <source>
        <dbReference type="ARBA" id="ARBA00022679"/>
    </source>
</evidence>
<keyword evidence="4" id="KW-0597">Phosphoprotein</keyword>
<evidence type="ECO:0000256" key="1">
    <source>
        <dbReference type="ARBA" id="ARBA00000085"/>
    </source>
</evidence>
<feature type="transmembrane region" description="Helical" evidence="11">
    <location>
        <begin position="147"/>
        <end position="172"/>
    </location>
</feature>
<evidence type="ECO:0000259" key="12">
    <source>
        <dbReference type="PROSITE" id="PS50109"/>
    </source>
</evidence>
<dbReference type="Proteomes" id="UP001500967">
    <property type="component" value="Unassembled WGS sequence"/>
</dbReference>
<dbReference type="SMART" id="SM00304">
    <property type="entry name" value="HAMP"/>
    <property type="match status" value="1"/>
</dbReference>
<keyword evidence="10 11" id="KW-0472">Membrane</keyword>
<dbReference type="Gene3D" id="1.10.287.130">
    <property type="match status" value="1"/>
</dbReference>
<evidence type="ECO:0000259" key="13">
    <source>
        <dbReference type="PROSITE" id="PS50885"/>
    </source>
</evidence>
<dbReference type="EMBL" id="BAAAGX010000014">
    <property type="protein sequence ID" value="GAA0248841.1"/>
    <property type="molecule type" value="Genomic_DNA"/>
</dbReference>
<dbReference type="GO" id="GO:0005524">
    <property type="term" value="F:ATP binding"/>
    <property type="evidence" value="ECO:0007669"/>
    <property type="project" value="UniProtKB-KW"/>
</dbReference>
<dbReference type="InterPro" id="IPR003661">
    <property type="entry name" value="HisK_dim/P_dom"/>
</dbReference>
<dbReference type="PROSITE" id="PS50885">
    <property type="entry name" value="HAMP"/>
    <property type="match status" value="1"/>
</dbReference>
<dbReference type="InterPro" id="IPR036890">
    <property type="entry name" value="HATPase_C_sf"/>
</dbReference>
<dbReference type="SMART" id="SM00387">
    <property type="entry name" value="HATPase_c"/>
    <property type="match status" value="1"/>
</dbReference>
<dbReference type="PANTHER" id="PTHR45436">
    <property type="entry name" value="SENSOR HISTIDINE KINASE YKOH"/>
    <property type="match status" value="1"/>
</dbReference>
<evidence type="ECO:0000313" key="15">
    <source>
        <dbReference type="Proteomes" id="UP001500967"/>
    </source>
</evidence>
<accession>A0ABN0UFI6</accession>
<dbReference type="InterPro" id="IPR003594">
    <property type="entry name" value="HATPase_dom"/>
</dbReference>
<dbReference type="CDD" id="cd00082">
    <property type="entry name" value="HisKA"/>
    <property type="match status" value="1"/>
</dbReference>
<evidence type="ECO:0000256" key="9">
    <source>
        <dbReference type="ARBA" id="ARBA00023012"/>
    </source>
</evidence>
<keyword evidence="14" id="KW-0067">ATP-binding</keyword>
<dbReference type="InterPro" id="IPR050428">
    <property type="entry name" value="TCS_sensor_his_kinase"/>
</dbReference>
<dbReference type="CDD" id="cd00075">
    <property type="entry name" value="HATPase"/>
    <property type="match status" value="1"/>
</dbReference>
<feature type="domain" description="Histidine kinase" evidence="12">
    <location>
        <begin position="234"/>
        <end position="436"/>
    </location>
</feature>
<protein>
    <recommendedName>
        <fullName evidence="3">histidine kinase</fullName>
        <ecNumber evidence="3">2.7.13.3</ecNumber>
    </recommendedName>
</protein>
<keyword evidence="5" id="KW-0808">Transferase</keyword>
<dbReference type="Pfam" id="PF02518">
    <property type="entry name" value="HATPase_c"/>
    <property type="match status" value="1"/>
</dbReference>
<dbReference type="CDD" id="cd06225">
    <property type="entry name" value="HAMP"/>
    <property type="match status" value="1"/>
</dbReference>
<name>A0ABN0UFI6_9ACTN</name>
<dbReference type="SUPFAM" id="SSF47384">
    <property type="entry name" value="Homodimeric domain of signal transducing histidine kinase"/>
    <property type="match status" value="1"/>
</dbReference>
<evidence type="ECO:0000256" key="7">
    <source>
        <dbReference type="ARBA" id="ARBA00022777"/>
    </source>
</evidence>
<evidence type="ECO:0000256" key="8">
    <source>
        <dbReference type="ARBA" id="ARBA00022989"/>
    </source>
</evidence>
<evidence type="ECO:0000256" key="6">
    <source>
        <dbReference type="ARBA" id="ARBA00022692"/>
    </source>
</evidence>
<keyword evidence="14" id="KW-0547">Nucleotide-binding</keyword>
<evidence type="ECO:0000256" key="10">
    <source>
        <dbReference type="ARBA" id="ARBA00023136"/>
    </source>
</evidence>
<dbReference type="InterPro" id="IPR004358">
    <property type="entry name" value="Sig_transdc_His_kin-like_C"/>
</dbReference>
<dbReference type="RefSeq" id="WP_344650131.1">
    <property type="nucleotide sequence ID" value="NZ_BAAAGX010000014.1"/>
</dbReference>
<dbReference type="Gene3D" id="6.10.340.10">
    <property type="match status" value="1"/>
</dbReference>
<keyword evidence="15" id="KW-1185">Reference proteome</keyword>
<feature type="transmembrane region" description="Helical" evidence="11">
    <location>
        <begin position="6"/>
        <end position="31"/>
    </location>
</feature>
<evidence type="ECO:0000256" key="11">
    <source>
        <dbReference type="SAM" id="Phobius"/>
    </source>
</evidence>
<dbReference type="PANTHER" id="PTHR45436:SF5">
    <property type="entry name" value="SENSOR HISTIDINE KINASE TRCS"/>
    <property type="match status" value="1"/>
</dbReference>
<feature type="domain" description="HAMP" evidence="13">
    <location>
        <begin position="173"/>
        <end position="226"/>
    </location>
</feature>
<organism evidence="14 15">
    <name type="scientific">Cryptosporangium japonicum</name>
    <dbReference type="NCBI Taxonomy" id="80872"/>
    <lineage>
        <taxon>Bacteria</taxon>
        <taxon>Bacillati</taxon>
        <taxon>Actinomycetota</taxon>
        <taxon>Actinomycetes</taxon>
        <taxon>Cryptosporangiales</taxon>
        <taxon>Cryptosporangiaceae</taxon>
        <taxon>Cryptosporangium</taxon>
    </lineage>
</organism>
<keyword evidence="9" id="KW-0902">Two-component regulatory system</keyword>
<comment type="subcellular location">
    <subcellularLocation>
        <location evidence="2">Cell membrane</location>
    </subcellularLocation>
</comment>
<evidence type="ECO:0000313" key="14">
    <source>
        <dbReference type="EMBL" id="GAA0248841.1"/>
    </source>
</evidence>
<keyword evidence="6 11" id="KW-0812">Transmembrane</keyword>
<evidence type="ECO:0000256" key="3">
    <source>
        <dbReference type="ARBA" id="ARBA00012438"/>
    </source>
</evidence>
<dbReference type="EC" id="2.7.13.3" evidence="3"/>
<dbReference type="Pfam" id="PF00512">
    <property type="entry name" value="HisKA"/>
    <property type="match status" value="1"/>
</dbReference>
<comment type="caution">
    <text evidence="14">The sequence shown here is derived from an EMBL/GenBank/DDBJ whole genome shotgun (WGS) entry which is preliminary data.</text>
</comment>
<dbReference type="PRINTS" id="PR00344">
    <property type="entry name" value="BCTRLSENSOR"/>
</dbReference>